<dbReference type="EMBL" id="JACHNZ010000026">
    <property type="protein sequence ID" value="MBB4632720.1"/>
    <property type="molecule type" value="Genomic_DNA"/>
</dbReference>
<dbReference type="InterPro" id="IPR038293">
    <property type="entry name" value="ATPase_inh_sub_z_sf"/>
</dbReference>
<dbReference type="Pfam" id="PF07345">
    <property type="entry name" value="ATPaseInh_sub_z"/>
    <property type="match status" value="1"/>
</dbReference>
<dbReference type="InterPro" id="IPR009945">
    <property type="entry name" value="ATPase_inh_sub_z"/>
</dbReference>
<proteinExistence type="predicted"/>
<dbReference type="AlphaFoldDB" id="A0A7W7F6N4"/>
<protein>
    <recommendedName>
        <fullName evidence="3">DUF1476 domain-containing protein</fullName>
    </recommendedName>
</protein>
<sequence length="107" mass="12323">MTNLNDREKAFENRFARDAELQFKVTARRNRLLGNWAAEKLGLTTAEADAYAREVVAADFEEVGDDDVFRKVYGDLTAKGVEVTEHEVRRAMEDKLVEARRQFIEEV</sequence>
<dbReference type="Proteomes" id="UP000566324">
    <property type="component" value="Unassembled WGS sequence"/>
</dbReference>
<organism evidence="1 2">
    <name type="scientific">Sphingosinicella soli</name>
    <dbReference type="NCBI Taxonomy" id="333708"/>
    <lineage>
        <taxon>Bacteria</taxon>
        <taxon>Pseudomonadati</taxon>
        <taxon>Pseudomonadota</taxon>
        <taxon>Alphaproteobacteria</taxon>
        <taxon>Sphingomonadales</taxon>
        <taxon>Sphingosinicellaceae</taxon>
        <taxon>Sphingosinicella</taxon>
    </lineage>
</organism>
<name>A0A7W7F6N4_9SPHN</name>
<comment type="caution">
    <text evidence="1">The sequence shown here is derived from an EMBL/GenBank/DDBJ whole genome shotgun (WGS) entry which is preliminary data.</text>
</comment>
<dbReference type="PIRSF" id="PIRSF031780">
    <property type="entry name" value="UCP031780"/>
    <property type="match status" value="1"/>
</dbReference>
<keyword evidence="2" id="KW-1185">Reference proteome</keyword>
<evidence type="ECO:0008006" key="3">
    <source>
        <dbReference type="Google" id="ProtNLM"/>
    </source>
</evidence>
<gene>
    <name evidence="1" type="ORF">GGQ98_002347</name>
</gene>
<evidence type="ECO:0000313" key="2">
    <source>
        <dbReference type="Proteomes" id="UP000566324"/>
    </source>
</evidence>
<dbReference type="RefSeq" id="WP_184069683.1">
    <property type="nucleotide sequence ID" value="NZ_JACHNZ010000026.1"/>
</dbReference>
<reference evidence="1 2" key="1">
    <citation type="submission" date="2020-08" db="EMBL/GenBank/DDBJ databases">
        <title>Genomic Encyclopedia of Type Strains, Phase IV (KMG-IV): sequencing the most valuable type-strain genomes for metagenomic binning, comparative biology and taxonomic classification.</title>
        <authorList>
            <person name="Goeker M."/>
        </authorList>
    </citation>
    <scope>NUCLEOTIDE SEQUENCE [LARGE SCALE GENOMIC DNA]</scope>
    <source>
        <strain evidence="1 2">DSM 17328</strain>
    </source>
</reference>
<dbReference type="Gene3D" id="1.10.790.20">
    <property type="entry name" value="Domain of unknown function DUF1476"/>
    <property type="match status" value="1"/>
</dbReference>
<evidence type="ECO:0000313" key="1">
    <source>
        <dbReference type="EMBL" id="MBB4632720.1"/>
    </source>
</evidence>
<accession>A0A7W7F6N4</accession>